<evidence type="ECO:0000256" key="4">
    <source>
        <dbReference type="ARBA" id="ARBA00022989"/>
    </source>
</evidence>
<dbReference type="InterPro" id="IPR006073">
    <property type="entry name" value="GTP-bd"/>
</dbReference>
<feature type="domain" description="G" evidence="7">
    <location>
        <begin position="36"/>
        <end position="144"/>
    </location>
</feature>
<dbReference type="PANTHER" id="PTHR42714:SF6">
    <property type="entry name" value="TRANSLATION INITIATION FACTOR IF-2"/>
    <property type="match status" value="1"/>
</dbReference>
<dbReference type="NCBIfam" id="TIGR00231">
    <property type="entry name" value="small_GTP"/>
    <property type="match status" value="1"/>
</dbReference>
<dbReference type="RefSeq" id="WP_204469306.1">
    <property type="nucleotide sequence ID" value="NZ_JAFBCV010000027.1"/>
</dbReference>
<evidence type="ECO:0000313" key="8">
    <source>
        <dbReference type="EMBL" id="MBM7841281.1"/>
    </source>
</evidence>
<keyword evidence="6" id="KW-0472">Membrane</keyword>
<organism evidence="8 9">
    <name type="scientific">Shouchella xiaoxiensis</name>
    <dbReference type="NCBI Taxonomy" id="766895"/>
    <lineage>
        <taxon>Bacteria</taxon>
        <taxon>Bacillati</taxon>
        <taxon>Bacillota</taxon>
        <taxon>Bacilli</taxon>
        <taxon>Bacillales</taxon>
        <taxon>Bacillaceae</taxon>
        <taxon>Shouchella</taxon>
    </lineage>
</organism>
<sequence>MNDSSKHLQTFNQHFSRIYEEQVEHIDAQLDKEIRFALVGDVNTGKSSTINQLMGAEVAQVGAKPGETSSVLTYAFKKNITFVDTPGLDDIIQDHSQETLDYYKQADVLLFFLNAAGTVFSEGERILFRKMESVNKDIILVLNKIDAADDIDQLVTYVKEHTGDAYPIIPISSRSGANIDQLRFAILDILEKKQKDIQLAKEIEGKKAKSSIANRWIIGASTAAAGVGATPIPGADIIPITSIQVGLMLKLASLYDQPMTKKKAKNLVVTTLVSNFGQTIYRQVTKFFPGASFIAGTTIAGTITAAFGYSIKYAFENNIDLSGEHLTELIKDYLANWKKK</sequence>
<dbReference type="InterPro" id="IPR021147">
    <property type="entry name" value="DUF697"/>
</dbReference>
<keyword evidence="5" id="KW-0342">GTP-binding</keyword>
<reference evidence="8" key="1">
    <citation type="submission" date="2021-01" db="EMBL/GenBank/DDBJ databases">
        <title>Genomic Encyclopedia of Type Strains, Phase IV (KMG-IV): sequencing the most valuable type-strain genomes for metagenomic binning, comparative biology and taxonomic classification.</title>
        <authorList>
            <person name="Goeker M."/>
        </authorList>
    </citation>
    <scope>NUCLEOTIDE SEQUENCE</scope>
    <source>
        <strain evidence="8">DSM 21943</strain>
    </source>
</reference>
<dbReference type="Proteomes" id="UP001179280">
    <property type="component" value="Unassembled WGS sequence"/>
</dbReference>
<comment type="caution">
    <text evidence="8">The sequence shown here is derived from an EMBL/GenBank/DDBJ whole genome shotgun (WGS) entry which is preliminary data.</text>
</comment>
<evidence type="ECO:0000256" key="1">
    <source>
        <dbReference type="ARBA" id="ARBA00004141"/>
    </source>
</evidence>
<dbReference type="InterPro" id="IPR005225">
    <property type="entry name" value="Small_GTP-bd"/>
</dbReference>
<evidence type="ECO:0000313" key="9">
    <source>
        <dbReference type="Proteomes" id="UP001179280"/>
    </source>
</evidence>
<evidence type="ECO:0000256" key="6">
    <source>
        <dbReference type="ARBA" id="ARBA00023136"/>
    </source>
</evidence>
<evidence type="ECO:0000259" key="7">
    <source>
        <dbReference type="Pfam" id="PF01926"/>
    </source>
</evidence>
<protein>
    <submittedName>
        <fullName evidence="8">GTP-binding protein Era</fullName>
    </submittedName>
</protein>
<keyword evidence="2" id="KW-0812">Transmembrane</keyword>
<keyword evidence="3" id="KW-0547">Nucleotide-binding</keyword>
<accession>A0ABS2T0G2</accession>
<evidence type="ECO:0000256" key="5">
    <source>
        <dbReference type="ARBA" id="ARBA00023134"/>
    </source>
</evidence>
<gene>
    <name evidence="8" type="ORF">JOC54_004584</name>
</gene>
<dbReference type="InterPro" id="IPR027417">
    <property type="entry name" value="P-loop_NTPase"/>
</dbReference>
<evidence type="ECO:0000256" key="2">
    <source>
        <dbReference type="ARBA" id="ARBA00022692"/>
    </source>
</evidence>
<evidence type="ECO:0000256" key="3">
    <source>
        <dbReference type="ARBA" id="ARBA00022741"/>
    </source>
</evidence>
<dbReference type="EMBL" id="JAFBCV010000027">
    <property type="protein sequence ID" value="MBM7841281.1"/>
    <property type="molecule type" value="Genomic_DNA"/>
</dbReference>
<name>A0ABS2T0G2_9BACI</name>
<dbReference type="PANTHER" id="PTHR42714">
    <property type="entry name" value="TRNA MODIFICATION GTPASE GTPBP3"/>
    <property type="match status" value="1"/>
</dbReference>
<dbReference type="Pfam" id="PF01926">
    <property type="entry name" value="MMR_HSR1"/>
    <property type="match status" value="1"/>
</dbReference>
<keyword evidence="9" id="KW-1185">Reference proteome</keyword>
<keyword evidence="4" id="KW-1133">Transmembrane helix</keyword>
<comment type="subcellular location">
    <subcellularLocation>
        <location evidence="1">Membrane</location>
        <topology evidence="1">Multi-pass membrane protein</topology>
    </subcellularLocation>
</comment>
<dbReference type="SUPFAM" id="SSF52540">
    <property type="entry name" value="P-loop containing nucleoside triphosphate hydrolases"/>
    <property type="match status" value="1"/>
</dbReference>
<dbReference type="Pfam" id="PF05128">
    <property type="entry name" value="DUF697"/>
    <property type="match status" value="1"/>
</dbReference>
<dbReference type="Gene3D" id="3.40.50.300">
    <property type="entry name" value="P-loop containing nucleotide triphosphate hydrolases"/>
    <property type="match status" value="1"/>
</dbReference>
<proteinExistence type="predicted"/>